<protein>
    <recommendedName>
        <fullName evidence="7">DUF3558 domain-containing protein</fullName>
    </recommendedName>
</protein>
<keyword evidence="2" id="KW-0732">Signal</keyword>
<evidence type="ECO:0000256" key="2">
    <source>
        <dbReference type="SAM" id="SignalP"/>
    </source>
</evidence>
<feature type="chain" id="PRO_5044735207" description="DUF3558 domain-containing protein" evidence="2">
    <location>
        <begin position="21"/>
        <end position="211"/>
    </location>
</feature>
<dbReference type="RefSeq" id="WP_007924549.1">
    <property type="nucleotide sequence ID" value="NZ_ALWX01000006.1"/>
</dbReference>
<accession>K1ETJ0</accession>
<evidence type="ECO:0000313" key="4">
    <source>
        <dbReference type="EMBL" id="RWU83055.1"/>
    </source>
</evidence>
<dbReference type="AlphaFoldDB" id="K1ETJ0"/>
<evidence type="ECO:0008006" key="7">
    <source>
        <dbReference type="Google" id="ProtNLM"/>
    </source>
</evidence>
<dbReference type="Proteomes" id="UP000004474">
    <property type="component" value="Unassembled WGS sequence"/>
</dbReference>
<dbReference type="EMBL" id="ALWX01000006">
    <property type="protein sequence ID" value="EKA62458.1"/>
    <property type="molecule type" value="Genomic_DNA"/>
</dbReference>
<evidence type="ECO:0000313" key="3">
    <source>
        <dbReference type="EMBL" id="EKA62458.1"/>
    </source>
</evidence>
<comment type="caution">
    <text evidence="3">The sequence shown here is derived from an EMBL/GenBank/DDBJ whole genome shotgun (WGS) entry which is preliminary data.</text>
</comment>
<dbReference type="STRING" id="1210046.B277_02034"/>
<sequence>MTRGPAPLALVLGTALLLGACSGSPEESPSSSAASSRTSSPTDATSSSTSSEGSETSSEGSETSASGAGGGLDCGAVTPDELEEWVGFPVEVSDLSGQCNVLPGDEADLGEGTGFSLSWGLAEDGTSVEDAAASDEFAGTGAKTESRTLDDGTKATLVTLDPAGASGGNVYLFAELDGGLTLTVLAADLNGDRTDKQLTTIAEDVAQAYTS</sequence>
<feature type="region of interest" description="Disordered" evidence="1">
    <location>
        <begin position="20"/>
        <end position="77"/>
    </location>
</feature>
<evidence type="ECO:0000256" key="1">
    <source>
        <dbReference type="SAM" id="MobiDB-lite"/>
    </source>
</evidence>
<organism evidence="3 5">
    <name type="scientific">Janibacter hoylei PVAS-1</name>
    <dbReference type="NCBI Taxonomy" id="1210046"/>
    <lineage>
        <taxon>Bacteria</taxon>
        <taxon>Bacillati</taxon>
        <taxon>Actinomycetota</taxon>
        <taxon>Actinomycetes</taxon>
        <taxon>Micrococcales</taxon>
        <taxon>Intrasporangiaceae</taxon>
        <taxon>Janibacter</taxon>
    </lineage>
</organism>
<keyword evidence="6" id="KW-1185">Reference proteome</keyword>
<dbReference type="Proteomes" id="UP000288711">
    <property type="component" value="Unassembled WGS sequence"/>
</dbReference>
<feature type="signal peptide" evidence="2">
    <location>
        <begin position="1"/>
        <end position="20"/>
    </location>
</feature>
<name>K1ETJ0_9MICO</name>
<reference evidence="4" key="3">
    <citation type="submission" date="2017-11" db="EMBL/GenBank/DDBJ databases">
        <authorList>
            <person name="Seuylemezian A."/>
            <person name="Cooper K."/>
            <person name="Vaishampayan P."/>
        </authorList>
    </citation>
    <scope>NUCLEOTIDE SEQUENCE</scope>
    <source>
        <strain evidence="4">PVAS-1</strain>
    </source>
</reference>
<feature type="compositionally biased region" description="Low complexity" evidence="1">
    <location>
        <begin position="20"/>
        <end position="66"/>
    </location>
</feature>
<dbReference type="PATRIC" id="fig|1210046.3.peg.396"/>
<evidence type="ECO:0000313" key="5">
    <source>
        <dbReference type="Proteomes" id="UP000004474"/>
    </source>
</evidence>
<dbReference type="PROSITE" id="PS51257">
    <property type="entry name" value="PROKAR_LIPOPROTEIN"/>
    <property type="match status" value="1"/>
</dbReference>
<dbReference type="EMBL" id="PIPF01000009">
    <property type="protein sequence ID" value="RWU83055.1"/>
    <property type="molecule type" value="Genomic_DNA"/>
</dbReference>
<evidence type="ECO:0000313" key="6">
    <source>
        <dbReference type="Proteomes" id="UP000288711"/>
    </source>
</evidence>
<proteinExistence type="predicted"/>
<reference evidence="4 6" key="1">
    <citation type="journal article" date="2009" name="Int. J. Syst. Evol. Microbiol.">
        <title>Janibacter hoylei sp. nov., Bacillus isronensis sp. nov. and Bacillus aryabhattai sp. nov., isolated from cryotubes used for collecting air from the upper atmosphere.</title>
        <authorList>
            <person name="Shivaji S."/>
            <person name="Chaturvedi P."/>
            <person name="Begum Z."/>
            <person name="Pindi P.K."/>
            <person name="Manorama R."/>
            <person name="Padmanaban D.A."/>
            <person name="Shouche Y.S."/>
            <person name="Pawar S."/>
            <person name="Vaishampayan P."/>
            <person name="Dutt C.B."/>
            <person name="Datta G.N."/>
            <person name="Manchanda R.K."/>
            <person name="Rao U.R."/>
            <person name="Bhargava P.M."/>
            <person name="Narlikar J.V."/>
        </authorList>
    </citation>
    <scope>NUCLEOTIDE SEQUENCE [LARGE SCALE GENOMIC DNA]</scope>
    <source>
        <strain evidence="4 6">PVAS-1</strain>
    </source>
</reference>
<gene>
    <name evidence="3" type="ORF">B277_02034</name>
    <name evidence="4" type="ORF">CWN80_09665</name>
</gene>
<reference evidence="3 5" key="2">
    <citation type="journal article" date="2012" name="J. Bacteriol.">
        <title>Genome Sequence of Janibacter hoylei MTCC8307, Isolated from the Stratospheric Air.</title>
        <authorList>
            <person name="Pawar S.P."/>
            <person name="Dhotre D.P."/>
            <person name="Shetty S.A."/>
            <person name="Chowdhury S.P."/>
            <person name="Chaudhari B.L."/>
            <person name="Shouche Y.S."/>
        </authorList>
    </citation>
    <scope>NUCLEOTIDE SEQUENCE [LARGE SCALE GENOMIC DNA]</scope>
    <source>
        <strain evidence="3 5">PVAS-1</strain>
    </source>
</reference>